<evidence type="ECO:0000313" key="5">
    <source>
        <dbReference type="Proteomes" id="UP000302139"/>
    </source>
</evidence>
<protein>
    <submittedName>
        <fullName evidence="2">Uncharacterized protein</fullName>
    </submittedName>
</protein>
<sequence>MITQVNPTARAEGGGQAAAAPPRGPVASSGVRSFRLRARPGPGPRSRLSRAEGPYEQPSRAEAPGVASARRPAVAARRSTPAGGVGAYSTLDQSSVRSTAFFQPA</sequence>
<feature type="compositionally biased region" description="Polar residues" evidence="1">
    <location>
        <begin position="90"/>
        <end position="105"/>
    </location>
</feature>
<name>A0A4D4M6U1_STRAX</name>
<evidence type="ECO:0000313" key="4">
    <source>
        <dbReference type="Proteomes" id="UP000299211"/>
    </source>
</evidence>
<evidence type="ECO:0000313" key="3">
    <source>
        <dbReference type="EMBL" id="GDY72213.1"/>
    </source>
</evidence>
<dbReference type="EMBL" id="BJHX01000001">
    <property type="protein sequence ID" value="GDY67493.1"/>
    <property type="molecule type" value="Genomic_DNA"/>
</dbReference>
<feature type="compositionally biased region" description="Low complexity" evidence="1">
    <location>
        <begin position="63"/>
        <end position="82"/>
    </location>
</feature>
<proteinExistence type="predicted"/>
<dbReference type="AlphaFoldDB" id="A0A4D4M6U1"/>
<evidence type="ECO:0000256" key="1">
    <source>
        <dbReference type="SAM" id="MobiDB-lite"/>
    </source>
</evidence>
<dbReference type="Proteomes" id="UP000299211">
    <property type="component" value="Unassembled WGS sequence"/>
</dbReference>
<dbReference type="EMBL" id="BJHY01000001">
    <property type="protein sequence ID" value="GDY72213.1"/>
    <property type="molecule type" value="Genomic_DNA"/>
</dbReference>
<organism evidence="2 5">
    <name type="scientific">Streptomyces avermitilis</name>
    <dbReference type="NCBI Taxonomy" id="33903"/>
    <lineage>
        <taxon>Bacteria</taxon>
        <taxon>Bacillati</taxon>
        <taxon>Actinomycetota</taxon>
        <taxon>Actinomycetes</taxon>
        <taxon>Kitasatosporales</taxon>
        <taxon>Streptomycetaceae</taxon>
        <taxon>Streptomyces</taxon>
    </lineage>
</organism>
<gene>
    <name evidence="2" type="ORF">SAV14893_068860</name>
    <name evidence="3" type="ORF">SAV31267_016980</name>
</gene>
<reference evidence="3 4" key="1">
    <citation type="submission" date="2019-04" db="EMBL/GenBank/DDBJ databases">
        <title>Draft genome sequences of Streptomyces avermitilis ATCC 31267.</title>
        <authorList>
            <person name="Komaki H."/>
            <person name="Tamura T."/>
            <person name="Hosoyama A."/>
        </authorList>
    </citation>
    <scope>NUCLEOTIDE SEQUENCE [LARGE SCALE GENOMIC DNA]</scope>
    <source>
        <strain evidence="3 4">ATCC 31267</strain>
    </source>
</reference>
<dbReference type="Proteomes" id="UP000302139">
    <property type="component" value="Unassembled WGS sequence"/>
</dbReference>
<comment type="caution">
    <text evidence="2">The sequence shown here is derived from an EMBL/GenBank/DDBJ whole genome shotgun (WGS) entry which is preliminary data.</text>
</comment>
<evidence type="ECO:0000313" key="2">
    <source>
        <dbReference type="EMBL" id="GDY67493.1"/>
    </source>
</evidence>
<feature type="region of interest" description="Disordered" evidence="1">
    <location>
        <begin position="1"/>
        <end position="105"/>
    </location>
</feature>
<accession>A0A4D4M6U1</accession>
<reference evidence="2 5" key="2">
    <citation type="submission" date="2019-04" db="EMBL/GenBank/DDBJ databases">
        <title>Draft genome sequences of Streptomyces avermitilis NBRC 14893.</title>
        <authorList>
            <person name="Komaki H."/>
            <person name="Tamura T."/>
            <person name="Hosoyama A."/>
        </authorList>
    </citation>
    <scope>NUCLEOTIDE SEQUENCE [LARGE SCALE GENOMIC DNA]</scope>
    <source>
        <strain evidence="2 5">NBRC 14893</strain>
    </source>
</reference>
<feature type="compositionally biased region" description="Low complexity" evidence="1">
    <location>
        <begin position="17"/>
        <end position="30"/>
    </location>
</feature>